<keyword evidence="2" id="KW-1185">Reference proteome</keyword>
<accession>A0A9N7W1Q8</accession>
<gene>
    <name evidence="1" type="ORF">PLEPLA_LOCUS47074</name>
</gene>
<name>A0A9N7W1Q8_PLEPL</name>
<reference evidence="1" key="1">
    <citation type="submission" date="2020-03" db="EMBL/GenBank/DDBJ databases">
        <authorList>
            <person name="Weist P."/>
        </authorList>
    </citation>
    <scope>NUCLEOTIDE SEQUENCE</scope>
</reference>
<dbReference type="EMBL" id="CADEAL010004423">
    <property type="protein sequence ID" value="CAB1459237.1"/>
    <property type="molecule type" value="Genomic_DNA"/>
</dbReference>
<proteinExistence type="predicted"/>
<sequence>MTQPEMTGLITQAGWSLEQSSTVFTHTHVTSGLSDVARAMWPIAKKGSRRVFRDRENGQSDQMCASGSISYHHDVCPQGLTGSQKPHCENQWPQQACQQAGGYQVGPTVESLTGVREKCRFTNKARFDPRCSIHLEV</sequence>
<evidence type="ECO:0000313" key="1">
    <source>
        <dbReference type="EMBL" id="CAB1459237.1"/>
    </source>
</evidence>
<comment type="caution">
    <text evidence="1">The sequence shown here is derived from an EMBL/GenBank/DDBJ whole genome shotgun (WGS) entry which is preliminary data.</text>
</comment>
<dbReference type="AlphaFoldDB" id="A0A9N7W1Q8"/>
<protein>
    <submittedName>
        <fullName evidence="1">Uncharacterized protein</fullName>
    </submittedName>
</protein>
<organism evidence="1 2">
    <name type="scientific">Pleuronectes platessa</name>
    <name type="common">European plaice</name>
    <dbReference type="NCBI Taxonomy" id="8262"/>
    <lineage>
        <taxon>Eukaryota</taxon>
        <taxon>Metazoa</taxon>
        <taxon>Chordata</taxon>
        <taxon>Craniata</taxon>
        <taxon>Vertebrata</taxon>
        <taxon>Euteleostomi</taxon>
        <taxon>Actinopterygii</taxon>
        <taxon>Neopterygii</taxon>
        <taxon>Teleostei</taxon>
        <taxon>Neoteleostei</taxon>
        <taxon>Acanthomorphata</taxon>
        <taxon>Carangaria</taxon>
        <taxon>Pleuronectiformes</taxon>
        <taxon>Pleuronectoidei</taxon>
        <taxon>Pleuronectidae</taxon>
        <taxon>Pleuronectes</taxon>
    </lineage>
</organism>
<evidence type="ECO:0000313" key="2">
    <source>
        <dbReference type="Proteomes" id="UP001153269"/>
    </source>
</evidence>
<dbReference type="Proteomes" id="UP001153269">
    <property type="component" value="Unassembled WGS sequence"/>
</dbReference>